<comment type="caution">
    <text evidence="1">The sequence shown here is derived from an EMBL/GenBank/DDBJ whole genome shotgun (WGS) entry which is preliminary data.</text>
</comment>
<proteinExistence type="predicted"/>
<reference evidence="2" key="1">
    <citation type="journal article" date="2019" name="Int. J. Syst. Evol. Microbiol.">
        <title>The Global Catalogue of Microorganisms (GCM) 10K type strain sequencing project: providing services to taxonomists for standard genome sequencing and annotation.</title>
        <authorList>
            <consortium name="The Broad Institute Genomics Platform"/>
            <consortium name="The Broad Institute Genome Sequencing Center for Infectious Disease"/>
            <person name="Wu L."/>
            <person name="Ma J."/>
        </authorList>
    </citation>
    <scope>NUCLEOTIDE SEQUENCE [LARGE SCALE GENOMIC DNA]</scope>
    <source>
        <strain evidence="2">JCM 17452</strain>
    </source>
</reference>
<accession>A0ABP8EAH3</accession>
<organism evidence="1 2">
    <name type="scientific">Hyunsoonleella aestuarii</name>
    <dbReference type="NCBI Taxonomy" id="912802"/>
    <lineage>
        <taxon>Bacteria</taxon>
        <taxon>Pseudomonadati</taxon>
        <taxon>Bacteroidota</taxon>
        <taxon>Flavobacteriia</taxon>
        <taxon>Flavobacteriales</taxon>
        <taxon>Flavobacteriaceae</taxon>
    </lineage>
</organism>
<keyword evidence="2" id="KW-1185">Reference proteome</keyword>
<sequence length="157" mass="18061">MSGEKIKVLSNLFTQIEESIPFKDKRNSNISKSDVGWQLDHTLKVMNAVSGVLIKTDPNKYKSDINFMRLILFPLGYIPRGKAKAPKIVQPPEVINTSDLNNQLQQAHQYLEMLKPLPKKSHFIHHVFGMLSKKQTLRFLEIHTKHHLKIVKDILAN</sequence>
<evidence type="ECO:0008006" key="3">
    <source>
        <dbReference type="Google" id="ProtNLM"/>
    </source>
</evidence>
<evidence type="ECO:0000313" key="1">
    <source>
        <dbReference type="EMBL" id="GAA4269184.1"/>
    </source>
</evidence>
<name>A0ABP8EAH3_9FLAO</name>
<protein>
    <recommendedName>
        <fullName evidence="3">DUF1569 domain-containing protein</fullName>
    </recommendedName>
</protein>
<dbReference type="InterPro" id="IPR034660">
    <property type="entry name" value="DinB/YfiT-like"/>
</dbReference>
<dbReference type="RefSeq" id="WP_139000912.1">
    <property type="nucleotide sequence ID" value="NZ_BAABAV010000001.1"/>
</dbReference>
<dbReference type="Proteomes" id="UP001500027">
    <property type="component" value="Unassembled WGS sequence"/>
</dbReference>
<dbReference type="EMBL" id="BAABAV010000001">
    <property type="protein sequence ID" value="GAA4269184.1"/>
    <property type="molecule type" value="Genomic_DNA"/>
</dbReference>
<gene>
    <name evidence="1" type="ORF">GCM10022257_12850</name>
</gene>
<evidence type="ECO:0000313" key="2">
    <source>
        <dbReference type="Proteomes" id="UP001500027"/>
    </source>
</evidence>
<dbReference type="Gene3D" id="1.20.120.450">
    <property type="entry name" value="dinb family like domain"/>
    <property type="match status" value="1"/>
</dbReference>